<dbReference type="AlphaFoldDB" id="A0A653D0Z7"/>
<sequence length="97" mass="11228">MYNYRIANKIDEHHATRVTANTKSIIDHVLVKQAYSNSCSVIVEENALSDHNGRLLIHLKEEVKLENTKTLCEVKHTDHKNMVKLFREEINTVNIDT</sequence>
<gene>
    <name evidence="1" type="ORF">CALMAC_LOCUS13352</name>
</gene>
<dbReference type="Proteomes" id="UP000410492">
    <property type="component" value="Unassembled WGS sequence"/>
</dbReference>
<feature type="non-terminal residue" evidence="1">
    <location>
        <position position="97"/>
    </location>
</feature>
<keyword evidence="2" id="KW-1185">Reference proteome</keyword>
<name>A0A653D0Z7_CALMS</name>
<protein>
    <submittedName>
        <fullName evidence="1">Uncharacterized protein</fullName>
    </submittedName>
</protein>
<accession>A0A653D0Z7</accession>
<evidence type="ECO:0000313" key="2">
    <source>
        <dbReference type="Proteomes" id="UP000410492"/>
    </source>
</evidence>
<proteinExistence type="predicted"/>
<evidence type="ECO:0000313" key="1">
    <source>
        <dbReference type="EMBL" id="VEN53601.1"/>
    </source>
</evidence>
<reference evidence="1 2" key="1">
    <citation type="submission" date="2019-01" db="EMBL/GenBank/DDBJ databases">
        <authorList>
            <person name="Sayadi A."/>
        </authorList>
    </citation>
    <scope>NUCLEOTIDE SEQUENCE [LARGE SCALE GENOMIC DNA]</scope>
</reference>
<dbReference type="OrthoDB" id="6775251at2759"/>
<organism evidence="1 2">
    <name type="scientific">Callosobruchus maculatus</name>
    <name type="common">Southern cowpea weevil</name>
    <name type="synonym">Pulse bruchid</name>
    <dbReference type="NCBI Taxonomy" id="64391"/>
    <lineage>
        <taxon>Eukaryota</taxon>
        <taxon>Metazoa</taxon>
        <taxon>Ecdysozoa</taxon>
        <taxon>Arthropoda</taxon>
        <taxon>Hexapoda</taxon>
        <taxon>Insecta</taxon>
        <taxon>Pterygota</taxon>
        <taxon>Neoptera</taxon>
        <taxon>Endopterygota</taxon>
        <taxon>Coleoptera</taxon>
        <taxon>Polyphaga</taxon>
        <taxon>Cucujiformia</taxon>
        <taxon>Chrysomeloidea</taxon>
        <taxon>Chrysomelidae</taxon>
        <taxon>Bruchinae</taxon>
        <taxon>Bruchini</taxon>
        <taxon>Callosobruchus</taxon>
    </lineage>
</organism>
<dbReference type="EMBL" id="CAACVG010009571">
    <property type="protein sequence ID" value="VEN53601.1"/>
    <property type="molecule type" value="Genomic_DNA"/>
</dbReference>